<evidence type="ECO:0000313" key="3">
    <source>
        <dbReference type="Proteomes" id="UP000886520"/>
    </source>
</evidence>
<accession>A0A9D4UVI6</accession>
<dbReference type="EMBL" id="JABFUD020000010">
    <property type="protein sequence ID" value="KAI5074794.1"/>
    <property type="molecule type" value="Genomic_DNA"/>
</dbReference>
<dbReference type="OrthoDB" id="75169at2759"/>
<organism evidence="2 3">
    <name type="scientific">Adiantum capillus-veneris</name>
    <name type="common">Maidenhair fern</name>
    <dbReference type="NCBI Taxonomy" id="13818"/>
    <lineage>
        <taxon>Eukaryota</taxon>
        <taxon>Viridiplantae</taxon>
        <taxon>Streptophyta</taxon>
        <taxon>Embryophyta</taxon>
        <taxon>Tracheophyta</taxon>
        <taxon>Polypodiopsida</taxon>
        <taxon>Polypodiidae</taxon>
        <taxon>Polypodiales</taxon>
        <taxon>Pteridineae</taxon>
        <taxon>Pteridaceae</taxon>
        <taxon>Vittarioideae</taxon>
        <taxon>Adiantum</taxon>
    </lineage>
</organism>
<evidence type="ECO:0000313" key="2">
    <source>
        <dbReference type="EMBL" id="KAI5074794.1"/>
    </source>
</evidence>
<dbReference type="InterPro" id="IPR039629">
    <property type="entry name" value="R3HDM4"/>
</dbReference>
<proteinExistence type="predicted"/>
<dbReference type="Pfam" id="PF13902">
    <property type="entry name" value="R3H-assoc"/>
    <property type="match status" value="1"/>
</dbReference>
<reference evidence="2" key="1">
    <citation type="submission" date="2021-01" db="EMBL/GenBank/DDBJ databases">
        <title>Adiantum capillus-veneris genome.</title>
        <authorList>
            <person name="Fang Y."/>
            <person name="Liao Q."/>
        </authorList>
    </citation>
    <scope>NUCLEOTIDE SEQUENCE</scope>
    <source>
        <strain evidence="2">H3</strain>
        <tissue evidence="2">Leaf</tissue>
    </source>
</reference>
<dbReference type="GO" id="GO:0003676">
    <property type="term" value="F:nucleic acid binding"/>
    <property type="evidence" value="ECO:0007669"/>
    <property type="project" value="InterPro"/>
</dbReference>
<evidence type="ECO:0000259" key="1">
    <source>
        <dbReference type="Pfam" id="PF13902"/>
    </source>
</evidence>
<feature type="domain" description="R3H-associated N-terminal" evidence="1">
    <location>
        <begin position="63"/>
        <end position="179"/>
    </location>
</feature>
<protein>
    <recommendedName>
        <fullName evidence="1">R3H-associated N-terminal domain-containing protein</fullName>
    </recommendedName>
</protein>
<dbReference type="PANTHER" id="PTHR32019:SF2">
    <property type="entry name" value="R3H DOMAIN-CONTAINING PROTEIN 4"/>
    <property type="match status" value="1"/>
</dbReference>
<dbReference type="InterPro" id="IPR025952">
    <property type="entry name" value="R3H-assoc_dom"/>
</dbReference>
<sequence>MADKFGGSNAFHDWLSASAYVKGADQTARVVSRRKHRSKRNSGLPDLENERFQTEERIRALWKLSNRHYRRWMNDRLLRELAPPLDAQEIGSLFAPPPWGEKSLASPFERVSAYGESWAQEKAAWEPFRNNVDMDMEARVLKHVATHQGKTLSHDARRHKAAAKAWQGVSHRSRDVLRRSSSWHLVNIFEEKIIKYLEEVKMGGSNCLVLNVEDAYHRMLIHGICEFHGLSSKTISDVKKGEATENSHVIVKMNGKTVSKAGAIDDFQDMRMPLHQFLVDANKRTQLLASGA</sequence>
<gene>
    <name evidence="2" type="ORF">GOP47_0010755</name>
</gene>
<dbReference type="AlphaFoldDB" id="A0A9D4UVI6"/>
<dbReference type="PANTHER" id="PTHR32019">
    <property type="entry name" value="R3H DOMAIN-CONTAINING PROTEIN 4"/>
    <property type="match status" value="1"/>
</dbReference>
<dbReference type="InterPro" id="IPR036867">
    <property type="entry name" value="R3H_dom_sf"/>
</dbReference>
<name>A0A9D4UVI6_ADICA</name>
<keyword evidence="3" id="KW-1185">Reference proteome</keyword>
<dbReference type="Proteomes" id="UP000886520">
    <property type="component" value="Chromosome 10"/>
</dbReference>
<dbReference type="SUPFAM" id="SSF82708">
    <property type="entry name" value="R3H domain"/>
    <property type="match status" value="1"/>
</dbReference>
<comment type="caution">
    <text evidence="2">The sequence shown here is derived from an EMBL/GenBank/DDBJ whole genome shotgun (WGS) entry which is preliminary data.</text>
</comment>